<evidence type="ECO:0000259" key="1">
    <source>
        <dbReference type="PROSITE" id="PS50943"/>
    </source>
</evidence>
<dbReference type="CDD" id="cd00093">
    <property type="entry name" value="HTH_XRE"/>
    <property type="match status" value="1"/>
</dbReference>
<evidence type="ECO:0000313" key="2">
    <source>
        <dbReference type="EMBL" id="TYU49443.1"/>
    </source>
</evidence>
<dbReference type="InterPro" id="IPR001387">
    <property type="entry name" value="Cro/C1-type_HTH"/>
</dbReference>
<accession>A0AB74N845</accession>
<dbReference type="NCBIfam" id="TIGR01716">
    <property type="entry name" value="RGG_Cterm"/>
    <property type="match status" value="1"/>
</dbReference>
<dbReference type="Pfam" id="PF21259">
    <property type="entry name" value="Rgg_C"/>
    <property type="match status" value="1"/>
</dbReference>
<dbReference type="SUPFAM" id="SSF48452">
    <property type="entry name" value="TPR-like"/>
    <property type="match status" value="1"/>
</dbReference>
<dbReference type="InterPro" id="IPR010982">
    <property type="entry name" value="Lambda_DNA-bd_dom_sf"/>
</dbReference>
<name>A0AB74N845_LISMN</name>
<dbReference type="SMART" id="SM00530">
    <property type="entry name" value="HTH_XRE"/>
    <property type="match status" value="1"/>
</dbReference>
<dbReference type="PANTHER" id="PTHR37038:SF13">
    <property type="entry name" value="HTH CRO_C1-TYPE DOMAIN-CONTAINING PROTEIN"/>
    <property type="match status" value="1"/>
</dbReference>
<proteinExistence type="predicted"/>
<dbReference type="EMBL" id="VTIK01000010">
    <property type="protein sequence ID" value="TYU49443.1"/>
    <property type="molecule type" value="Genomic_DNA"/>
</dbReference>
<organism evidence="2 3">
    <name type="scientific">Listeria monocytogenes</name>
    <dbReference type="NCBI Taxonomy" id="1639"/>
    <lineage>
        <taxon>Bacteria</taxon>
        <taxon>Bacillati</taxon>
        <taxon>Bacillota</taxon>
        <taxon>Bacilli</taxon>
        <taxon>Bacillales</taxon>
        <taxon>Listeriaceae</taxon>
        <taxon>Listeria</taxon>
    </lineage>
</organism>
<reference evidence="2 3" key="1">
    <citation type="submission" date="2019-08" db="EMBL/GenBank/DDBJ databases">
        <title>Soil Listeria distribution.</title>
        <authorList>
            <person name="Liao J."/>
        </authorList>
    </citation>
    <scope>NUCLEOTIDE SEQUENCE [LARGE SCALE GENOMIC DNA]</scope>
    <source>
        <strain evidence="2 3">IN-RH-2-BL1</strain>
    </source>
</reference>
<feature type="domain" description="HTH cro/C1-type" evidence="1">
    <location>
        <begin position="15"/>
        <end position="68"/>
    </location>
</feature>
<dbReference type="PROSITE" id="PS50943">
    <property type="entry name" value="HTH_CROC1"/>
    <property type="match status" value="1"/>
</dbReference>
<evidence type="ECO:0000313" key="3">
    <source>
        <dbReference type="Proteomes" id="UP000322220"/>
    </source>
</evidence>
<dbReference type="GO" id="GO:0003677">
    <property type="term" value="F:DNA binding"/>
    <property type="evidence" value="ECO:0007669"/>
    <property type="project" value="InterPro"/>
</dbReference>
<dbReference type="Gene3D" id="1.25.40.10">
    <property type="entry name" value="Tetratricopeptide repeat domain"/>
    <property type="match status" value="1"/>
</dbReference>
<dbReference type="PANTHER" id="PTHR37038">
    <property type="entry name" value="TRANSCRIPTIONAL REGULATOR-RELATED"/>
    <property type="match status" value="1"/>
</dbReference>
<dbReference type="Pfam" id="PF01381">
    <property type="entry name" value="HTH_3"/>
    <property type="match status" value="1"/>
</dbReference>
<protein>
    <submittedName>
        <fullName evidence="2">Helix-turn-helix domain-containing protein</fullName>
    </submittedName>
</protein>
<dbReference type="AlphaFoldDB" id="A0AB74N845"/>
<gene>
    <name evidence="2" type="ORF">FZW98_14470</name>
</gene>
<dbReference type="Proteomes" id="UP000322220">
    <property type="component" value="Unassembled WGS sequence"/>
</dbReference>
<sequence>MKAVLLMLKTTGMTIKEIRVSKNIKQEEIYTNLISRNVLWQIENDKIRTNYEVLKEILKRLNVSFDEFLYIQNNFKSTPIQELEKRYNNIYTSIEIDILINLKKDIETYLEYHPSNPLLTDLLKCLSAIIAIEQEDNFAKATEIVTPIWDRISKQNDWYWEDIQIMSHIFYMFEQETALNICKELFNKLSNYRKFHNADRLEISTLLNIATMLLDKNNLKEAEKYINKCITLAEEKKYFIQWAYALGTKGILKTLSAKTQEGQQLMDQSIRILETINQPNLSKAIQADYNKYCMQNN</sequence>
<dbReference type="InterPro" id="IPR010057">
    <property type="entry name" value="Transcription_activator_Rgg_C"/>
</dbReference>
<comment type="caution">
    <text evidence="2">The sequence shown here is derived from an EMBL/GenBank/DDBJ whole genome shotgun (WGS) entry which is preliminary data.</text>
</comment>
<dbReference type="InterPro" id="IPR011990">
    <property type="entry name" value="TPR-like_helical_dom_sf"/>
</dbReference>
<dbReference type="InterPro" id="IPR053163">
    <property type="entry name" value="HTH-type_regulator_Rgg"/>
</dbReference>
<dbReference type="SUPFAM" id="SSF47413">
    <property type="entry name" value="lambda repressor-like DNA-binding domains"/>
    <property type="match status" value="1"/>
</dbReference>